<protein>
    <recommendedName>
        <fullName evidence="1">Mos1 transposase HTH domain-containing protein</fullName>
    </recommendedName>
</protein>
<dbReference type="Pfam" id="PF17906">
    <property type="entry name" value="HTH_48"/>
    <property type="match status" value="1"/>
</dbReference>
<dbReference type="InterPro" id="IPR041426">
    <property type="entry name" value="Mos1_HTH"/>
</dbReference>
<accession>A0ABD2C7B3</accession>
<evidence type="ECO:0000313" key="3">
    <source>
        <dbReference type="Proteomes" id="UP001607302"/>
    </source>
</evidence>
<comment type="caution">
    <text evidence="2">The sequence shown here is derived from an EMBL/GenBank/DDBJ whole genome shotgun (WGS) entry which is preliminary data.</text>
</comment>
<organism evidence="2 3">
    <name type="scientific">Vespula squamosa</name>
    <name type="common">Southern yellow jacket</name>
    <name type="synonym">Wasp</name>
    <dbReference type="NCBI Taxonomy" id="30214"/>
    <lineage>
        <taxon>Eukaryota</taxon>
        <taxon>Metazoa</taxon>
        <taxon>Ecdysozoa</taxon>
        <taxon>Arthropoda</taxon>
        <taxon>Hexapoda</taxon>
        <taxon>Insecta</taxon>
        <taxon>Pterygota</taxon>
        <taxon>Neoptera</taxon>
        <taxon>Endopterygota</taxon>
        <taxon>Hymenoptera</taxon>
        <taxon>Apocrita</taxon>
        <taxon>Aculeata</taxon>
        <taxon>Vespoidea</taxon>
        <taxon>Vespidae</taxon>
        <taxon>Vespinae</taxon>
        <taxon>Vespula</taxon>
    </lineage>
</organism>
<dbReference type="InterPro" id="IPR001888">
    <property type="entry name" value="Transposase_1"/>
</dbReference>
<gene>
    <name evidence="2" type="ORF">V1478_001071</name>
</gene>
<dbReference type="InterPro" id="IPR052709">
    <property type="entry name" value="Transposase-MT_Hybrid"/>
</dbReference>
<evidence type="ECO:0000313" key="2">
    <source>
        <dbReference type="EMBL" id="KAL2740930.1"/>
    </source>
</evidence>
<reference evidence="2 3" key="1">
    <citation type="journal article" date="2024" name="Ann. Entomol. Soc. Am.">
        <title>Genomic analyses of the southern and eastern yellowjacket wasps (Hymenoptera: Vespidae) reveal evolutionary signatures of social life.</title>
        <authorList>
            <person name="Catto M.A."/>
            <person name="Caine P.B."/>
            <person name="Orr S.E."/>
            <person name="Hunt B.G."/>
            <person name="Goodisman M.A.D."/>
        </authorList>
    </citation>
    <scope>NUCLEOTIDE SEQUENCE [LARGE SCALE GENOMIC DNA]</scope>
    <source>
        <strain evidence="2">233</strain>
        <tissue evidence="2">Head and thorax</tissue>
    </source>
</reference>
<dbReference type="AlphaFoldDB" id="A0ABD2C7B3"/>
<proteinExistence type="predicted"/>
<evidence type="ECO:0000259" key="1">
    <source>
        <dbReference type="Pfam" id="PF17906"/>
    </source>
</evidence>
<name>A0ABD2C7B3_VESSQ</name>
<dbReference type="Proteomes" id="UP001607302">
    <property type="component" value="Unassembled WGS sequence"/>
</dbReference>
<dbReference type="Pfam" id="PF01359">
    <property type="entry name" value="Transposase_1"/>
    <property type="match status" value="1"/>
</dbReference>
<dbReference type="InterPro" id="IPR036397">
    <property type="entry name" value="RNaseH_sf"/>
</dbReference>
<dbReference type="PANTHER" id="PTHR46060">
    <property type="entry name" value="MARINER MOS1 TRANSPOSASE-LIKE PROTEIN"/>
    <property type="match status" value="1"/>
</dbReference>
<dbReference type="PANTHER" id="PTHR46060:SF1">
    <property type="entry name" value="MARINER MOS1 TRANSPOSASE-LIKE PROTEIN"/>
    <property type="match status" value="1"/>
</dbReference>
<feature type="domain" description="Mos1 transposase HTH" evidence="1">
    <location>
        <begin position="8"/>
        <end position="51"/>
    </location>
</feature>
<dbReference type="Gene3D" id="1.10.10.1450">
    <property type="match status" value="1"/>
</dbReference>
<sequence length="360" mass="43050">MSKRFEQRICVKFCQKLGHTSKETIEMLQKVYKSDTVCDTEIKDWFLQFQDDHSSFESESIIIRSSILVENIERVRLAIKENRRLTIRQLMDDLGVPKTIIIEILIQNLQMSRLFTRFVPRVLSQYMKDSRVEIAEDNLETIRKHPELLKKIITGDVMWICGYEYDPNIEAQCSHWMMDQPKRTRRSLNNVKLLLTVFFDYEGIVHHEFAPSNQTINKEYYRQVLERLYTAVRLKRPQLWNLGNWIIHHDVPTHNSNLIREFLAKHGIIELQQPPYSPDISPCDYWLFPRLKRALKGNQFNNLTDLKENVTKQLMLISKYEFEESLKNWEKQWKRVVDLKGDYSEEDYVSIEAEEDRDDD</sequence>
<keyword evidence="3" id="KW-1185">Reference proteome</keyword>
<dbReference type="Gene3D" id="3.30.420.10">
    <property type="entry name" value="Ribonuclease H-like superfamily/Ribonuclease H"/>
    <property type="match status" value="1"/>
</dbReference>
<dbReference type="EMBL" id="JAUDFV010000020">
    <property type="protein sequence ID" value="KAL2740930.1"/>
    <property type="molecule type" value="Genomic_DNA"/>
</dbReference>